<evidence type="ECO:0000256" key="3">
    <source>
        <dbReference type="ARBA" id="ARBA00022538"/>
    </source>
</evidence>
<keyword evidence="9" id="KW-0472">Membrane</keyword>
<dbReference type="GO" id="GO:0016020">
    <property type="term" value="C:membrane"/>
    <property type="evidence" value="ECO:0007669"/>
    <property type="project" value="UniProtKB-SubCell"/>
</dbReference>
<dbReference type="GeneID" id="36404429"/>
<keyword evidence="14" id="KW-1185">Reference proteome</keyword>
<keyword evidence="10" id="KW-0407">Ion channel</keyword>
<feature type="region of interest" description="Disordered" evidence="11">
    <location>
        <begin position="59"/>
        <end position="90"/>
    </location>
</feature>
<dbReference type="PANTHER" id="PTHR10027">
    <property type="entry name" value="CALCIUM-ACTIVATED POTASSIUM CHANNEL ALPHA CHAIN"/>
    <property type="match status" value="1"/>
</dbReference>
<keyword evidence="3" id="KW-0633">Potassium transport</keyword>
<evidence type="ECO:0000256" key="4">
    <source>
        <dbReference type="ARBA" id="ARBA00022692"/>
    </source>
</evidence>
<dbReference type="Pfam" id="PF22614">
    <property type="entry name" value="Slo-like_RCK"/>
    <property type="match status" value="1"/>
</dbReference>
<dbReference type="RefSeq" id="XP_024571613.1">
    <property type="nucleotide sequence ID" value="XM_024722026.1"/>
</dbReference>
<evidence type="ECO:0000256" key="9">
    <source>
        <dbReference type="ARBA" id="ARBA00023136"/>
    </source>
</evidence>
<keyword evidence="8" id="KW-0406">Ion transport</keyword>
<feature type="region of interest" description="Disordered" evidence="11">
    <location>
        <begin position="1"/>
        <end position="31"/>
    </location>
</feature>
<evidence type="ECO:0000313" key="13">
    <source>
        <dbReference type="EMBL" id="CEG35244.1"/>
    </source>
</evidence>
<dbReference type="Gene3D" id="3.40.50.720">
    <property type="entry name" value="NAD(P)-binding Rossmann-like Domain"/>
    <property type="match status" value="1"/>
</dbReference>
<keyword evidence="4" id="KW-0812">Transmembrane</keyword>
<dbReference type="OMA" id="GHIYFAN"/>
<evidence type="ECO:0000256" key="6">
    <source>
        <dbReference type="ARBA" id="ARBA00022958"/>
    </source>
</evidence>
<feature type="domain" description="RCK N-terminal" evidence="12">
    <location>
        <begin position="178"/>
        <end position="294"/>
    </location>
</feature>
<dbReference type="STRING" id="4781.A0A0P1A4Z7"/>
<feature type="compositionally biased region" description="Basic and acidic residues" evidence="11">
    <location>
        <begin position="64"/>
        <end position="76"/>
    </location>
</feature>
<dbReference type="OrthoDB" id="10035564at2759"/>
<comment type="subcellular location">
    <subcellularLocation>
        <location evidence="1">Membrane</location>
        <topology evidence="1">Multi-pass membrane protein</topology>
    </subcellularLocation>
</comment>
<keyword evidence="2" id="KW-0813">Transport</keyword>
<dbReference type="InterPro" id="IPR047871">
    <property type="entry name" value="K_chnl_Slo-like"/>
</dbReference>
<dbReference type="EMBL" id="CCYD01000041">
    <property type="protein sequence ID" value="CEG35244.1"/>
    <property type="molecule type" value="Genomic_DNA"/>
</dbReference>
<dbReference type="InterPro" id="IPR003148">
    <property type="entry name" value="RCK_N"/>
</dbReference>
<evidence type="ECO:0000256" key="2">
    <source>
        <dbReference type="ARBA" id="ARBA00022448"/>
    </source>
</evidence>
<evidence type="ECO:0000256" key="5">
    <source>
        <dbReference type="ARBA" id="ARBA00022826"/>
    </source>
</evidence>
<protein>
    <submittedName>
        <fullName evidence="13">Voltage-gated ion channel superfamily</fullName>
    </submittedName>
</protein>
<evidence type="ECO:0000313" key="14">
    <source>
        <dbReference type="Proteomes" id="UP000054928"/>
    </source>
</evidence>
<proteinExistence type="predicted"/>
<evidence type="ECO:0000256" key="1">
    <source>
        <dbReference type="ARBA" id="ARBA00004141"/>
    </source>
</evidence>
<evidence type="ECO:0000256" key="8">
    <source>
        <dbReference type="ARBA" id="ARBA00023065"/>
    </source>
</evidence>
<evidence type="ECO:0000256" key="7">
    <source>
        <dbReference type="ARBA" id="ARBA00022989"/>
    </source>
</evidence>
<keyword evidence="7" id="KW-1133">Transmembrane helix</keyword>
<evidence type="ECO:0000256" key="10">
    <source>
        <dbReference type="ARBA" id="ARBA00023303"/>
    </source>
</evidence>
<feature type="compositionally biased region" description="Polar residues" evidence="11">
    <location>
        <begin position="81"/>
        <end position="90"/>
    </location>
</feature>
<dbReference type="AlphaFoldDB" id="A0A0P1A4Z7"/>
<dbReference type="PANTHER" id="PTHR10027:SF10">
    <property type="entry name" value="SLOWPOKE 2, ISOFORM D"/>
    <property type="match status" value="1"/>
</dbReference>
<evidence type="ECO:0000259" key="12">
    <source>
        <dbReference type="Pfam" id="PF22614"/>
    </source>
</evidence>
<accession>A0A0P1A4Z7</accession>
<organism evidence="13 14">
    <name type="scientific">Plasmopara halstedii</name>
    <name type="common">Downy mildew of sunflower</name>
    <dbReference type="NCBI Taxonomy" id="4781"/>
    <lineage>
        <taxon>Eukaryota</taxon>
        <taxon>Sar</taxon>
        <taxon>Stramenopiles</taxon>
        <taxon>Oomycota</taxon>
        <taxon>Peronosporomycetes</taxon>
        <taxon>Peronosporales</taxon>
        <taxon>Peronosporaceae</taxon>
        <taxon>Plasmopara</taxon>
    </lineage>
</organism>
<reference evidence="14" key="1">
    <citation type="submission" date="2014-09" db="EMBL/GenBank/DDBJ databases">
        <authorList>
            <person name="Sharma Rahul"/>
            <person name="Thines Marco"/>
        </authorList>
    </citation>
    <scope>NUCLEOTIDE SEQUENCE [LARGE SCALE GENOMIC DNA]</scope>
</reference>
<name>A0A0P1A4Z7_PLAHL</name>
<evidence type="ECO:0000256" key="11">
    <source>
        <dbReference type="SAM" id="MobiDB-lite"/>
    </source>
</evidence>
<sequence>MPKPANPLIALTPPELMESDTTPRDQAKDFFGVKSVSGRRLLSANSAKSARSFTEYTTQNKSVHSSDKYLSRKLSEHSPGLTPSPSSGNVTARKIVEHEDSTLAGAATRSENGLTKDLHQPDALVQVSEHITEEDEYHTSNLELTSLLRPSIANSGNLRSRIRHMSLCFRRDAPPTTLSDHYVVCGIPSNYEDFLANLSDLNEKVAGLIFITQRTLQEKDLRAHQLHERLYFVRGSPLSMHVFHTARILYARSILIMSYCGMENTNSVDGENDQEGMDENMADVDAITTHRFISEALQNEASRLQLNRTRPTPFIVAEMIRPSNVKFLIDRNGSLFDAKAAANEPHQRDLLKDVKFLDSSFYSPLYASGHIYFSNIMDALMGSCANQQLMIEMVTQLVISGNMSMKMPNRVQRSRHRLSQIPAPERYHFRPYALLVEGLLQNENTMTLGIYRSASTAYSPQHVLTNPPGDELVSPHDLLFVIK</sequence>
<keyword evidence="6" id="KW-0630">Potassium</keyword>
<dbReference type="GO" id="GO:0005267">
    <property type="term" value="F:potassium channel activity"/>
    <property type="evidence" value="ECO:0007669"/>
    <property type="project" value="UniProtKB-KW"/>
</dbReference>
<dbReference type="Proteomes" id="UP000054928">
    <property type="component" value="Unassembled WGS sequence"/>
</dbReference>
<keyword evidence="5" id="KW-0631">Potassium channel</keyword>